<comment type="caution">
    <text evidence="1">The sequence shown here is derived from an EMBL/GenBank/DDBJ whole genome shotgun (WGS) entry which is preliminary data.</text>
</comment>
<evidence type="ECO:0000313" key="2">
    <source>
        <dbReference type="Proteomes" id="UP000886520"/>
    </source>
</evidence>
<protein>
    <submittedName>
        <fullName evidence="1">Uncharacterized protein</fullName>
    </submittedName>
</protein>
<dbReference type="EMBL" id="JABFUD020000016">
    <property type="protein sequence ID" value="KAI5068655.1"/>
    <property type="molecule type" value="Genomic_DNA"/>
</dbReference>
<proteinExistence type="predicted"/>
<keyword evidence="2" id="KW-1185">Reference proteome</keyword>
<gene>
    <name evidence="1" type="ORF">GOP47_0017000</name>
</gene>
<dbReference type="AlphaFoldDB" id="A0A9D4UIV4"/>
<sequence>MQANPFLCFSPFPFPFSVLQSIALLNPSNTGSQFPRPVLVQPLGPLLLLTPWRLLHTTLGWRLCLLLSSSSPLVSPRRLSTLHPPVPFNLSPSTATPPLAALNPQSTASLTICSRCRPPAAPSNWTPSIWSRPLKTVYWPPRMQKRPALYPDGAISRKHL</sequence>
<evidence type="ECO:0000313" key="1">
    <source>
        <dbReference type="EMBL" id="KAI5068655.1"/>
    </source>
</evidence>
<accession>A0A9D4UIV4</accession>
<reference evidence="1" key="1">
    <citation type="submission" date="2021-01" db="EMBL/GenBank/DDBJ databases">
        <title>Adiantum capillus-veneris genome.</title>
        <authorList>
            <person name="Fang Y."/>
            <person name="Liao Q."/>
        </authorList>
    </citation>
    <scope>NUCLEOTIDE SEQUENCE</scope>
    <source>
        <strain evidence="1">H3</strain>
        <tissue evidence="1">Leaf</tissue>
    </source>
</reference>
<organism evidence="1 2">
    <name type="scientific">Adiantum capillus-veneris</name>
    <name type="common">Maidenhair fern</name>
    <dbReference type="NCBI Taxonomy" id="13818"/>
    <lineage>
        <taxon>Eukaryota</taxon>
        <taxon>Viridiplantae</taxon>
        <taxon>Streptophyta</taxon>
        <taxon>Embryophyta</taxon>
        <taxon>Tracheophyta</taxon>
        <taxon>Polypodiopsida</taxon>
        <taxon>Polypodiidae</taxon>
        <taxon>Polypodiales</taxon>
        <taxon>Pteridineae</taxon>
        <taxon>Pteridaceae</taxon>
        <taxon>Vittarioideae</taxon>
        <taxon>Adiantum</taxon>
    </lineage>
</organism>
<dbReference type="Proteomes" id="UP000886520">
    <property type="component" value="Chromosome 16"/>
</dbReference>
<name>A0A9D4UIV4_ADICA</name>